<sequence>MFYIQTMELVSTMYPSQKKIPTNYQSYITLIQKGNLQEAESALLLAISEAPIDAQLWVMLGETLLLQQETTSAQRVLERAWLLDPQAQWVQSMFEGIRQMPATPVLPHITRLLQVPKVTVAAGILTYNESANIAKCIAALQGAVDEILVIDSSTDDTAQIAAQFPKVKVIRITWTEDFAAARNIGLEHIQSDWVLWVDADETLLPADVPAVREAAGIFHNMPVPAALHVWHWNRVNGAVRHDFSQVRMFPAKRGLRYYGRIHEQVGTAAGVFQDDTYRRAVRIRLDHNGYEPSVVQSRGKLERNLRLLAQMVHDEPDNPGHLLFLGRELLAAGREEEALTVLLEAERMARQTPLFGRLPEVYRLLVQIKLKRKQADEAEAYCRLLIADSPDFPDGHYLLAQIKMQQANALMQEAEKELKQALQVLPQYRGSVSPDYQIAEWKAAAALGEIAHRSGKLAKAKEVWSKVRQVPGSSERVRRKLDEIETERQKLNS</sequence>
<dbReference type="InterPro" id="IPR011990">
    <property type="entry name" value="TPR-like_helical_dom_sf"/>
</dbReference>
<dbReference type="PANTHER" id="PTHR43630">
    <property type="entry name" value="POLY-BETA-1,6-N-ACETYL-D-GLUCOSAMINE SYNTHASE"/>
    <property type="match status" value="1"/>
</dbReference>
<comment type="caution">
    <text evidence="4">The sequence shown here is derived from an EMBL/GenBank/DDBJ whole genome shotgun (WGS) entry which is preliminary data.</text>
</comment>
<evidence type="ECO:0000313" key="5">
    <source>
        <dbReference type="Proteomes" id="UP000276128"/>
    </source>
</evidence>
<feature type="domain" description="Glycosyltransferase 2-like" evidence="3">
    <location>
        <begin position="124"/>
        <end position="214"/>
    </location>
</feature>
<dbReference type="AlphaFoldDB" id="A0A3S0C7H8"/>
<organism evidence="4 5">
    <name type="scientific">Paenibacillus whitsoniae</name>
    <dbReference type="NCBI Taxonomy" id="2496558"/>
    <lineage>
        <taxon>Bacteria</taxon>
        <taxon>Bacillati</taxon>
        <taxon>Bacillota</taxon>
        <taxon>Bacilli</taxon>
        <taxon>Bacillales</taxon>
        <taxon>Paenibacillaceae</taxon>
        <taxon>Paenibacillus</taxon>
    </lineage>
</organism>
<protein>
    <submittedName>
        <fullName evidence="4">Glycosyltransferase</fullName>
    </submittedName>
</protein>
<accession>A0A3S0C7H8</accession>
<keyword evidence="1" id="KW-0802">TPR repeat</keyword>
<dbReference type="CDD" id="cd02511">
    <property type="entry name" value="Beta4Glucosyltransferase"/>
    <property type="match status" value="1"/>
</dbReference>
<dbReference type="PROSITE" id="PS50005">
    <property type="entry name" value="TPR"/>
    <property type="match status" value="1"/>
</dbReference>
<dbReference type="SUPFAM" id="SSF53448">
    <property type="entry name" value="Nucleotide-diphospho-sugar transferases"/>
    <property type="match status" value="1"/>
</dbReference>
<dbReference type="OrthoDB" id="9815923at2"/>
<dbReference type="GO" id="GO:0016740">
    <property type="term" value="F:transferase activity"/>
    <property type="evidence" value="ECO:0007669"/>
    <property type="project" value="UniProtKB-KW"/>
</dbReference>
<keyword evidence="5" id="KW-1185">Reference proteome</keyword>
<evidence type="ECO:0000259" key="3">
    <source>
        <dbReference type="Pfam" id="PF00535"/>
    </source>
</evidence>
<dbReference type="Gene3D" id="3.90.550.10">
    <property type="entry name" value="Spore Coat Polysaccharide Biosynthesis Protein SpsA, Chain A"/>
    <property type="match status" value="1"/>
</dbReference>
<name>A0A3S0C7H8_9BACL</name>
<dbReference type="InterPro" id="IPR019734">
    <property type="entry name" value="TPR_rpt"/>
</dbReference>
<feature type="coiled-coil region" evidence="2">
    <location>
        <begin position="397"/>
        <end position="431"/>
    </location>
</feature>
<evidence type="ECO:0000256" key="1">
    <source>
        <dbReference type="PROSITE-ProRule" id="PRU00339"/>
    </source>
</evidence>
<dbReference type="EMBL" id="RXHU01000086">
    <property type="protein sequence ID" value="RTE04850.1"/>
    <property type="molecule type" value="Genomic_DNA"/>
</dbReference>
<reference evidence="4 5" key="1">
    <citation type="submission" date="2018-12" db="EMBL/GenBank/DDBJ databases">
        <title>Bacillus ochoae sp. nov., Paenibacillus whitsoniae sp. nov., Paenibacillus spiritus sp. nov. Isolated from the Mars Exploration Rover during spacecraft assembly.</title>
        <authorList>
            <person name="Seuylemezian A."/>
            <person name="Vaishampayan P."/>
        </authorList>
    </citation>
    <scope>NUCLEOTIDE SEQUENCE [LARGE SCALE GENOMIC DNA]</scope>
    <source>
        <strain evidence="4 5">MER 54</strain>
    </source>
</reference>
<evidence type="ECO:0000313" key="4">
    <source>
        <dbReference type="EMBL" id="RTE04850.1"/>
    </source>
</evidence>
<keyword evidence="4" id="KW-0808">Transferase</keyword>
<dbReference type="Pfam" id="PF14559">
    <property type="entry name" value="TPR_19"/>
    <property type="match status" value="1"/>
</dbReference>
<evidence type="ECO:0000256" key="2">
    <source>
        <dbReference type="SAM" id="Coils"/>
    </source>
</evidence>
<dbReference type="Proteomes" id="UP000276128">
    <property type="component" value="Unassembled WGS sequence"/>
</dbReference>
<dbReference type="SUPFAM" id="SSF48452">
    <property type="entry name" value="TPR-like"/>
    <property type="match status" value="2"/>
</dbReference>
<proteinExistence type="predicted"/>
<dbReference type="InterPro" id="IPR029044">
    <property type="entry name" value="Nucleotide-diphossugar_trans"/>
</dbReference>
<dbReference type="PANTHER" id="PTHR43630:SF2">
    <property type="entry name" value="GLYCOSYLTRANSFERASE"/>
    <property type="match status" value="1"/>
</dbReference>
<gene>
    <name evidence="4" type="ORF">EJQ19_25920</name>
</gene>
<dbReference type="Pfam" id="PF00535">
    <property type="entry name" value="Glycos_transf_2"/>
    <property type="match status" value="1"/>
</dbReference>
<feature type="repeat" description="TPR" evidence="1">
    <location>
        <begin position="54"/>
        <end position="87"/>
    </location>
</feature>
<dbReference type="InterPro" id="IPR001173">
    <property type="entry name" value="Glyco_trans_2-like"/>
</dbReference>
<keyword evidence="2" id="KW-0175">Coiled coil</keyword>
<dbReference type="Gene3D" id="1.25.40.10">
    <property type="entry name" value="Tetratricopeptide repeat domain"/>
    <property type="match status" value="2"/>
</dbReference>